<dbReference type="InterPro" id="IPR038538">
    <property type="entry name" value="MTERF_sf"/>
</dbReference>
<evidence type="ECO:0008006" key="3">
    <source>
        <dbReference type="Google" id="ProtNLM"/>
    </source>
</evidence>
<comment type="caution">
    <text evidence="1">The sequence shown here is derived from an EMBL/GenBank/DDBJ whole genome shotgun (WGS) entry which is preliminary data.</text>
</comment>
<dbReference type="AlphaFoldDB" id="A0A9D5CD22"/>
<dbReference type="EMBL" id="JAGGNH010000005">
    <property type="protein sequence ID" value="KAJ0970664.1"/>
    <property type="molecule type" value="Genomic_DNA"/>
</dbReference>
<proteinExistence type="predicted"/>
<evidence type="ECO:0000313" key="1">
    <source>
        <dbReference type="EMBL" id="KAJ0970664.1"/>
    </source>
</evidence>
<dbReference type="OrthoDB" id="899381at2759"/>
<protein>
    <recommendedName>
        <fullName evidence="3">Transcription termination factor MTEF18, mitochondrial</fullName>
    </recommendedName>
</protein>
<dbReference type="Proteomes" id="UP001085076">
    <property type="component" value="Miscellaneous, Linkage group lg05"/>
</dbReference>
<accession>A0A9D5CD22</accession>
<dbReference type="Gene3D" id="1.25.70.10">
    <property type="entry name" value="Transcription termination factor 3, mitochondrial"/>
    <property type="match status" value="1"/>
</dbReference>
<sequence>MRLLPAIRLLCTLPPKLKNLSYRHRARALSEARRALTEYLNSTRALPFALAEHIASNSPFALSVLVSQIPFRDDSPSHFPRTLRRFLSYHPVNEFDFFFESIGLSPTPSPSRRLLFLSDDAPLIAAVNSLVHFGFPWTRLGLLYREAASIFSESPGLLVKRLRAFEDLGLRRICVIGICLAFPSVLIADCDPGGEIDLLFRDLKKAFVDFGMDGYCGDNVDVFFEICCRIRVFYNAGSVKGTMGEIIGRNRKAFLDLEEENSKISLPEYLKHVGLSEEELLRVSKDCPYVMGRNKLLNLPGITHAMVLHEWFLDKIVNGNDQYISPDFSSTIGYDVRIEGEFMEELELIKSVKMHQFLPTKLDFMCSIGFGENRITARAIGQLNGTRDQLQERFDCLIRVGD</sequence>
<organism evidence="1 2">
    <name type="scientific">Dioscorea zingiberensis</name>
    <dbReference type="NCBI Taxonomy" id="325984"/>
    <lineage>
        <taxon>Eukaryota</taxon>
        <taxon>Viridiplantae</taxon>
        <taxon>Streptophyta</taxon>
        <taxon>Embryophyta</taxon>
        <taxon>Tracheophyta</taxon>
        <taxon>Spermatophyta</taxon>
        <taxon>Magnoliopsida</taxon>
        <taxon>Liliopsida</taxon>
        <taxon>Dioscoreales</taxon>
        <taxon>Dioscoreaceae</taxon>
        <taxon>Dioscorea</taxon>
    </lineage>
</organism>
<reference evidence="1" key="2">
    <citation type="journal article" date="2022" name="Hortic Res">
        <title>The genome of Dioscorea zingiberensis sheds light on the biosynthesis, origin and evolution of the medicinally important diosgenin saponins.</title>
        <authorList>
            <person name="Li Y."/>
            <person name="Tan C."/>
            <person name="Li Z."/>
            <person name="Guo J."/>
            <person name="Li S."/>
            <person name="Chen X."/>
            <person name="Wang C."/>
            <person name="Dai X."/>
            <person name="Yang H."/>
            <person name="Song W."/>
            <person name="Hou L."/>
            <person name="Xu J."/>
            <person name="Tong Z."/>
            <person name="Xu A."/>
            <person name="Yuan X."/>
            <person name="Wang W."/>
            <person name="Yang Q."/>
            <person name="Chen L."/>
            <person name="Sun Z."/>
            <person name="Wang K."/>
            <person name="Pan B."/>
            <person name="Chen J."/>
            <person name="Bao Y."/>
            <person name="Liu F."/>
            <person name="Qi X."/>
            <person name="Gang D.R."/>
            <person name="Wen J."/>
            <person name="Li J."/>
        </authorList>
    </citation>
    <scope>NUCLEOTIDE SEQUENCE</scope>
    <source>
        <strain evidence="1">Dzin_1.0</strain>
    </source>
</reference>
<name>A0A9D5CD22_9LILI</name>
<gene>
    <name evidence="1" type="ORF">J5N97_018623</name>
</gene>
<evidence type="ECO:0000313" key="2">
    <source>
        <dbReference type="Proteomes" id="UP001085076"/>
    </source>
</evidence>
<reference evidence="1" key="1">
    <citation type="submission" date="2021-03" db="EMBL/GenBank/DDBJ databases">
        <authorList>
            <person name="Li Z."/>
            <person name="Yang C."/>
        </authorList>
    </citation>
    <scope>NUCLEOTIDE SEQUENCE</scope>
    <source>
        <strain evidence="1">Dzin_1.0</strain>
        <tissue evidence="1">Leaf</tissue>
    </source>
</reference>
<keyword evidence="2" id="KW-1185">Reference proteome</keyword>